<dbReference type="PANTHER" id="PTHR12250">
    <property type="entry name" value="PHOSPHATIDYLINOSITOL GLYCAN, CLASS N"/>
    <property type="match status" value="1"/>
</dbReference>
<gene>
    <name evidence="3" type="ORF">GSONMT00038233001</name>
</gene>
<dbReference type="STRING" id="8022.A0A060XXL9"/>
<keyword evidence="1" id="KW-0256">Endoplasmic reticulum</keyword>
<accession>A0A060XXL9</accession>
<keyword evidence="1" id="KW-0337">GPI-anchor biosynthesis</keyword>
<feature type="transmembrane region" description="Helical" evidence="1">
    <location>
        <begin position="35"/>
        <end position="60"/>
    </location>
</feature>
<feature type="transmembrane region" description="Helical" evidence="1">
    <location>
        <begin position="66"/>
        <end position="90"/>
    </location>
</feature>
<evidence type="ECO:0000313" key="3">
    <source>
        <dbReference type="EMBL" id="CDQ84022.1"/>
    </source>
</evidence>
<keyword evidence="1" id="KW-0472">Membrane</keyword>
<evidence type="ECO:0000259" key="2">
    <source>
        <dbReference type="Pfam" id="PF04987"/>
    </source>
</evidence>
<dbReference type="Pfam" id="PF04987">
    <property type="entry name" value="PigN"/>
    <property type="match status" value="1"/>
</dbReference>
<dbReference type="EC" id="2.-.-.-" evidence="1"/>
<dbReference type="InterPro" id="IPR007070">
    <property type="entry name" value="GPI_EtnP_transferase_1"/>
</dbReference>
<dbReference type="GO" id="GO:0005789">
    <property type="term" value="C:endoplasmic reticulum membrane"/>
    <property type="evidence" value="ECO:0007669"/>
    <property type="project" value="UniProtKB-SubCell"/>
</dbReference>
<dbReference type="PANTHER" id="PTHR12250:SF0">
    <property type="entry name" value="GPI ETHANOLAMINE PHOSPHATE TRANSFERASE 1"/>
    <property type="match status" value="1"/>
</dbReference>
<comment type="caution">
    <text evidence="1">Lacks conserved residue(s) required for the propagation of feature annotation.</text>
</comment>
<dbReference type="InterPro" id="IPR017852">
    <property type="entry name" value="GPI_EtnP_transferase_1_C"/>
</dbReference>
<dbReference type="UniPathway" id="UPA00196"/>
<dbReference type="Proteomes" id="UP000193380">
    <property type="component" value="Unassembled WGS sequence"/>
</dbReference>
<keyword evidence="1" id="KW-0808">Transferase</keyword>
<evidence type="ECO:0000256" key="1">
    <source>
        <dbReference type="RuleBase" id="RU367138"/>
    </source>
</evidence>
<keyword evidence="1" id="KW-1133">Transmembrane helix</keyword>
<reference evidence="3" key="1">
    <citation type="journal article" date="2014" name="Nat. Commun.">
        <title>The rainbow trout genome provides novel insights into evolution after whole-genome duplication in vertebrates.</title>
        <authorList>
            <person name="Berthelot C."/>
            <person name="Brunet F."/>
            <person name="Chalopin D."/>
            <person name="Juanchich A."/>
            <person name="Bernard M."/>
            <person name="Noel B."/>
            <person name="Bento P."/>
            <person name="Da Silva C."/>
            <person name="Labadie K."/>
            <person name="Alberti A."/>
            <person name="Aury J.M."/>
            <person name="Louis A."/>
            <person name="Dehais P."/>
            <person name="Bardou P."/>
            <person name="Montfort J."/>
            <person name="Klopp C."/>
            <person name="Cabau C."/>
            <person name="Gaspin C."/>
            <person name="Thorgaard G.H."/>
            <person name="Boussaha M."/>
            <person name="Quillet E."/>
            <person name="Guyomard R."/>
            <person name="Galiana D."/>
            <person name="Bobe J."/>
            <person name="Volff J.N."/>
            <person name="Genet C."/>
            <person name="Wincker P."/>
            <person name="Jaillon O."/>
            <person name="Roest Crollius H."/>
            <person name="Guiguen Y."/>
        </authorList>
    </citation>
    <scope>NUCLEOTIDE SEQUENCE [LARGE SCALE GENOMIC DNA]</scope>
</reference>
<sequence length="105" mass="12302">MGGLMMWKVIIPFIIVMCTFETIQVSTQLSSRSLFLIVLVISDLMALCSFYFFEQCIYLYLSVSSISHYVIVMSMTIFLMLLSLMTHILTSRRVSLWRTRKMHFP</sequence>
<name>A0A060XXL9_ONCMY</name>
<reference evidence="3" key="2">
    <citation type="submission" date="2014-03" db="EMBL/GenBank/DDBJ databases">
        <authorList>
            <person name="Genoscope - CEA"/>
        </authorList>
    </citation>
    <scope>NUCLEOTIDE SEQUENCE</scope>
</reference>
<dbReference type="GO" id="GO:0006506">
    <property type="term" value="P:GPI anchor biosynthetic process"/>
    <property type="evidence" value="ECO:0007669"/>
    <property type="project" value="UniProtKB-UniPathway"/>
</dbReference>
<protein>
    <recommendedName>
        <fullName evidence="1">GPI ethanolamine phosphate transferase 1</fullName>
        <ecNumber evidence="1">2.-.-.-</ecNumber>
    </recommendedName>
</protein>
<organism evidence="3 4">
    <name type="scientific">Oncorhynchus mykiss</name>
    <name type="common">Rainbow trout</name>
    <name type="synonym">Salmo gairdneri</name>
    <dbReference type="NCBI Taxonomy" id="8022"/>
    <lineage>
        <taxon>Eukaryota</taxon>
        <taxon>Metazoa</taxon>
        <taxon>Chordata</taxon>
        <taxon>Craniata</taxon>
        <taxon>Vertebrata</taxon>
        <taxon>Euteleostomi</taxon>
        <taxon>Actinopterygii</taxon>
        <taxon>Neopterygii</taxon>
        <taxon>Teleostei</taxon>
        <taxon>Protacanthopterygii</taxon>
        <taxon>Salmoniformes</taxon>
        <taxon>Salmonidae</taxon>
        <taxon>Salmoninae</taxon>
        <taxon>Oncorhynchus</taxon>
    </lineage>
</organism>
<dbReference type="GO" id="GO:0051377">
    <property type="term" value="F:mannose-ethanolamine phosphotransferase activity"/>
    <property type="evidence" value="ECO:0007669"/>
    <property type="project" value="UniProtKB-UniRule"/>
</dbReference>
<dbReference type="EMBL" id="FR906314">
    <property type="protein sequence ID" value="CDQ84022.1"/>
    <property type="molecule type" value="Genomic_DNA"/>
</dbReference>
<feature type="transmembrane region" description="Helical" evidence="1">
    <location>
        <begin position="6"/>
        <end position="23"/>
    </location>
</feature>
<feature type="domain" description="GPI ethanolamine phosphate transferase 1 C-terminal" evidence="2">
    <location>
        <begin position="1"/>
        <end position="52"/>
    </location>
</feature>
<evidence type="ECO:0000313" key="4">
    <source>
        <dbReference type="Proteomes" id="UP000193380"/>
    </source>
</evidence>
<keyword evidence="1" id="KW-0812">Transmembrane</keyword>
<proteinExistence type="inferred from homology"/>
<comment type="similarity">
    <text evidence="1">Belongs to the PIGG/PIGN/PIGO family. PIGN subfamily.</text>
</comment>
<dbReference type="PaxDb" id="8022-A0A060XXL9"/>
<comment type="function">
    <text evidence="1">Ethanolamine phosphate transferase involved in glycosylphosphatidylinositol-anchor biosynthesis. Transfers ethanolamine phosphate to the first alpha-1,4-linked mannose of the glycosylphosphatidylinositol precursor of GPI-anchor.</text>
</comment>
<comment type="pathway">
    <text evidence="1">Glycolipid biosynthesis; glycosylphosphatidylinositol-anchor biosynthesis.</text>
</comment>
<dbReference type="AlphaFoldDB" id="A0A060XXL9"/>
<comment type="subcellular location">
    <subcellularLocation>
        <location evidence="1">Endoplasmic reticulum membrane</location>
        <topology evidence="1">Multi-pass membrane protein</topology>
    </subcellularLocation>
</comment>